<dbReference type="EMBL" id="ML732229">
    <property type="protein sequence ID" value="KAB8073320.1"/>
    <property type="molecule type" value="Genomic_DNA"/>
</dbReference>
<dbReference type="InterPro" id="IPR016181">
    <property type="entry name" value="Acyl_CoA_acyltransferase"/>
</dbReference>
<name>A0A5N5X1Y3_9EURO</name>
<dbReference type="InterPro" id="IPR000182">
    <property type="entry name" value="GNAT_dom"/>
</dbReference>
<dbReference type="PANTHER" id="PTHR42791:SF1">
    <property type="entry name" value="N-ACETYLTRANSFERASE DOMAIN-CONTAINING PROTEIN"/>
    <property type="match status" value="1"/>
</dbReference>
<reference evidence="3 4" key="1">
    <citation type="submission" date="2019-04" db="EMBL/GenBank/DDBJ databases">
        <title>Friends and foes A comparative genomics study of 23 Aspergillus species from section Flavi.</title>
        <authorList>
            <consortium name="DOE Joint Genome Institute"/>
            <person name="Kjaerbolling I."/>
            <person name="Vesth T."/>
            <person name="Frisvad J.C."/>
            <person name="Nybo J.L."/>
            <person name="Theobald S."/>
            <person name="Kildgaard S."/>
            <person name="Isbrandt T."/>
            <person name="Kuo A."/>
            <person name="Sato A."/>
            <person name="Lyhne E.K."/>
            <person name="Kogle M.E."/>
            <person name="Wiebenga A."/>
            <person name="Kun R.S."/>
            <person name="Lubbers R.J."/>
            <person name="Makela M.R."/>
            <person name="Barry K."/>
            <person name="Chovatia M."/>
            <person name="Clum A."/>
            <person name="Daum C."/>
            <person name="Haridas S."/>
            <person name="He G."/>
            <person name="LaButti K."/>
            <person name="Lipzen A."/>
            <person name="Mondo S."/>
            <person name="Riley R."/>
            <person name="Salamov A."/>
            <person name="Simmons B.A."/>
            <person name="Magnuson J.K."/>
            <person name="Henrissat B."/>
            <person name="Mortensen U.H."/>
            <person name="Larsen T.O."/>
            <person name="Devries R.P."/>
            <person name="Grigoriev I.V."/>
            <person name="Machida M."/>
            <person name="Baker S.E."/>
            <person name="Andersen M.R."/>
        </authorList>
    </citation>
    <scope>NUCLEOTIDE SEQUENCE [LARGE SCALE GENOMIC DNA]</scope>
    <source>
        <strain evidence="3 4">CBS 151.66</strain>
    </source>
</reference>
<feature type="domain" description="N-acetyltransferase" evidence="2">
    <location>
        <begin position="170"/>
        <end position="253"/>
    </location>
</feature>
<keyword evidence="3" id="KW-0808">Transferase</keyword>
<evidence type="ECO:0000313" key="3">
    <source>
        <dbReference type="EMBL" id="KAB8073320.1"/>
    </source>
</evidence>
<dbReference type="Gene3D" id="3.40.630.30">
    <property type="match status" value="1"/>
</dbReference>
<protein>
    <submittedName>
        <fullName evidence="3">Putative GNAT family N-acetyltransferase</fullName>
    </submittedName>
</protein>
<feature type="region of interest" description="Disordered" evidence="1">
    <location>
        <begin position="76"/>
        <end position="98"/>
    </location>
</feature>
<sequence>MAPNSGLELFVAHDDPSSTCAVAHTISLSFAQDPLIRWIRPNAPLWAIDQPDTNRWQYRRVQRAILEGTVLRSASATQLAQQHPPKRQQANPSHFVGKGTGKDAIADAGIVALIFPPKQQQKWTLSRVLLALKLWVLDLIHPGTDKGADEKRVDMLLDAHDTAIDNIKSRYGIDDPWYLEVVAVHPSLQGRGLGRIAMSWILDYVGHHPFVLECTAKQNVGFYESLGFEVVEELELVDGDTVNCWVMLRQDVQKKDGTYL</sequence>
<organism evidence="3 4">
    <name type="scientific">Aspergillus leporis</name>
    <dbReference type="NCBI Taxonomy" id="41062"/>
    <lineage>
        <taxon>Eukaryota</taxon>
        <taxon>Fungi</taxon>
        <taxon>Dikarya</taxon>
        <taxon>Ascomycota</taxon>
        <taxon>Pezizomycotina</taxon>
        <taxon>Eurotiomycetes</taxon>
        <taxon>Eurotiomycetidae</taxon>
        <taxon>Eurotiales</taxon>
        <taxon>Aspergillaceae</taxon>
        <taxon>Aspergillus</taxon>
        <taxon>Aspergillus subgen. Circumdati</taxon>
    </lineage>
</organism>
<proteinExistence type="predicted"/>
<dbReference type="Proteomes" id="UP000326565">
    <property type="component" value="Unassembled WGS sequence"/>
</dbReference>
<dbReference type="GO" id="GO:0016747">
    <property type="term" value="F:acyltransferase activity, transferring groups other than amino-acyl groups"/>
    <property type="evidence" value="ECO:0007669"/>
    <property type="project" value="InterPro"/>
</dbReference>
<keyword evidence="4" id="KW-1185">Reference proteome</keyword>
<accession>A0A5N5X1Y3</accession>
<evidence type="ECO:0000259" key="2">
    <source>
        <dbReference type="PROSITE" id="PS51186"/>
    </source>
</evidence>
<dbReference type="CDD" id="cd04301">
    <property type="entry name" value="NAT_SF"/>
    <property type="match status" value="1"/>
</dbReference>
<gene>
    <name evidence="3" type="ORF">BDV29DRAFT_157713</name>
</gene>
<dbReference type="PROSITE" id="PS51186">
    <property type="entry name" value="GNAT"/>
    <property type="match status" value="1"/>
</dbReference>
<dbReference type="OrthoDB" id="512662at2759"/>
<dbReference type="PANTHER" id="PTHR42791">
    <property type="entry name" value="GNAT FAMILY ACETYLTRANSFERASE"/>
    <property type="match status" value="1"/>
</dbReference>
<evidence type="ECO:0000313" key="4">
    <source>
        <dbReference type="Proteomes" id="UP000326565"/>
    </source>
</evidence>
<evidence type="ECO:0000256" key="1">
    <source>
        <dbReference type="SAM" id="MobiDB-lite"/>
    </source>
</evidence>
<dbReference type="SUPFAM" id="SSF55729">
    <property type="entry name" value="Acyl-CoA N-acyltransferases (Nat)"/>
    <property type="match status" value="1"/>
</dbReference>
<dbReference type="Pfam" id="PF00583">
    <property type="entry name" value="Acetyltransf_1"/>
    <property type="match status" value="1"/>
</dbReference>
<dbReference type="InterPro" id="IPR052523">
    <property type="entry name" value="Trichothecene_AcTrans"/>
</dbReference>
<dbReference type="AlphaFoldDB" id="A0A5N5X1Y3"/>